<dbReference type="RefSeq" id="WP_204544178.1">
    <property type="nucleotide sequence ID" value="NZ_JAFBFI010000012.1"/>
</dbReference>
<evidence type="ECO:0000256" key="1">
    <source>
        <dbReference type="SAM" id="MobiDB-lite"/>
    </source>
</evidence>
<keyword evidence="3" id="KW-1185">Reference proteome</keyword>
<dbReference type="Proteomes" id="UP000823486">
    <property type="component" value="Unassembled WGS sequence"/>
</dbReference>
<comment type="caution">
    <text evidence="2">The sequence shown here is derived from an EMBL/GenBank/DDBJ whole genome shotgun (WGS) entry which is preliminary data.</text>
</comment>
<gene>
    <name evidence="2" type="ORF">JOC77_002888</name>
</gene>
<dbReference type="EMBL" id="JAFBFI010000012">
    <property type="protein sequence ID" value="MBM7693448.1"/>
    <property type="molecule type" value="Genomic_DNA"/>
</dbReference>
<evidence type="ECO:0000313" key="2">
    <source>
        <dbReference type="EMBL" id="MBM7693448.1"/>
    </source>
</evidence>
<sequence>MEQEWNGQAAPANNLDDSVLQNSKFVPKDKNMKEGGSKELTHKKIQNQVIENNT</sequence>
<protein>
    <submittedName>
        <fullName evidence="2">Uncharacterized protein</fullName>
    </submittedName>
</protein>
<reference evidence="2 3" key="1">
    <citation type="submission" date="2021-01" db="EMBL/GenBank/DDBJ databases">
        <title>Genomic Encyclopedia of Type Strains, Phase IV (KMG-IV): sequencing the most valuable type-strain genomes for metagenomic binning, comparative biology and taxonomic classification.</title>
        <authorList>
            <person name="Goeker M."/>
        </authorList>
    </citation>
    <scope>NUCLEOTIDE SEQUENCE [LARGE SCALE GENOMIC DNA]</scope>
    <source>
        <strain evidence="2 3">DSM 105482</strain>
    </source>
</reference>
<feature type="region of interest" description="Disordered" evidence="1">
    <location>
        <begin position="1"/>
        <end position="21"/>
    </location>
</feature>
<organism evidence="2 3">
    <name type="scientific">Peribacillus deserti</name>
    <dbReference type="NCBI Taxonomy" id="673318"/>
    <lineage>
        <taxon>Bacteria</taxon>
        <taxon>Bacillati</taxon>
        <taxon>Bacillota</taxon>
        <taxon>Bacilli</taxon>
        <taxon>Bacillales</taxon>
        <taxon>Bacillaceae</taxon>
        <taxon>Peribacillus</taxon>
    </lineage>
</organism>
<proteinExistence type="predicted"/>
<evidence type="ECO:0000313" key="3">
    <source>
        <dbReference type="Proteomes" id="UP000823486"/>
    </source>
</evidence>
<name>A0ABS2QJX0_9BACI</name>
<accession>A0ABS2QJX0</accession>